<name>A0A2N0VEA3_9BACT</name>
<proteinExistence type="inferred from homology"/>
<keyword evidence="5" id="KW-1185">Reference proteome</keyword>
<dbReference type="EMBL" id="PISP01000006">
    <property type="protein sequence ID" value="PKD42531.1"/>
    <property type="molecule type" value="Genomic_DNA"/>
</dbReference>
<keyword evidence="1 4" id="KW-0378">Hydrolase</keyword>
<sequence length="656" mass="75248">MDLPEKEMRYLKLLAQQYPTIPAASTEIINLSAIMELPKGTEHFISDIHGEYESFLHVLSNGSGSIKRRIEEIFQDTLLKQEKQNLATLIYYPQKKLPLILKNVDYKDEWYRITLFRLIKICRISSSKYTRSKVRKALPKDFAYIIEELLHEQESAVNRQEYYNSIIKSIIDTGRAEAFIIALAELVQRLAIARLHVIGDVYDRGPGAHIIMDTLLDYHSVDFQWGNHDIVWMGAASGSKACIANVIRVSLRYSNMETLENGYAISMLPLVSLAMDVYGDDSCEQFRPKGTTDEFTENEQLLMARMHKAITVIQLKLEGQIIKRRPQYGMKDRFLLDKIDFEAGTIQIGNKSYPLLDNHFPTIDPADPYTLSEQEELVMEKICLSFANSERLQEHVRFLFSKGSMYLKYNGNLLYHGCIPMTKSGKLRHFTFDGTDHSPKKFMDRLERLARQGYFTSNNPEKKQYGQDTMWYLWSGDQSPLFGKSKMATFERYFISDSETHTEEMNPYYDFRTDEEVAKKIITEFGLDPTNGHIINGHVPVKVKKGESPVKAGGKLLVIDGGFAKAYQSKTGIAGYTLIFNSYGLLLAAHESFDSTQIAIEKAQDIHSKTEILEQNRKRIRVRDTDKGQEIGEKIKNLKNLLKAYRSGAIKESYKL</sequence>
<accession>A0A2N0VEA3</accession>
<dbReference type="InterPro" id="IPR009164">
    <property type="entry name" value="FBPtase_class3"/>
</dbReference>
<comment type="caution">
    <text evidence="4">The sequence shown here is derived from an EMBL/GenBank/DDBJ whole genome shotgun (WGS) entry which is preliminary data.</text>
</comment>
<dbReference type="RefSeq" id="WP_101074216.1">
    <property type="nucleotide sequence ID" value="NZ_PISP01000006.1"/>
</dbReference>
<dbReference type="AlphaFoldDB" id="A0A2N0VEA3"/>
<gene>
    <name evidence="4" type="ORF">CWD77_14050</name>
</gene>
<dbReference type="GO" id="GO:0042132">
    <property type="term" value="F:fructose 1,6-bisphosphate 1-phosphatase activity"/>
    <property type="evidence" value="ECO:0007669"/>
    <property type="project" value="UniProtKB-EC"/>
</dbReference>
<evidence type="ECO:0000313" key="4">
    <source>
        <dbReference type="EMBL" id="PKD42531.1"/>
    </source>
</evidence>
<dbReference type="SUPFAM" id="SSF56300">
    <property type="entry name" value="Metallo-dependent phosphatases"/>
    <property type="match status" value="1"/>
</dbReference>
<protein>
    <submittedName>
        <fullName evidence="4">Class 3 fructose-bisphosphatase</fullName>
        <ecNumber evidence="4">3.1.3.11</ecNumber>
    </submittedName>
</protein>
<dbReference type="EC" id="3.1.3.11" evidence="4"/>
<dbReference type="GO" id="GO:0006094">
    <property type="term" value="P:gluconeogenesis"/>
    <property type="evidence" value="ECO:0007669"/>
    <property type="project" value="InterPro"/>
</dbReference>
<reference evidence="4 5" key="1">
    <citation type="submission" date="2017-11" db="EMBL/GenBank/DDBJ databases">
        <title>Rhodohalobacter 15182 sp. nov., isolated from a salt lake.</title>
        <authorList>
            <person name="Han S."/>
        </authorList>
    </citation>
    <scope>NUCLEOTIDE SEQUENCE [LARGE SCALE GENOMIC DNA]</scope>
    <source>
        <strain evidence="4 5">15182</strain>
    </source>
</reference>
<dbReference type="HAMAP" id="MF_01854">
    <property type="entry name" value="FBPase_class3"/>
    <property type="match status" value="1"/>
</dbReference>
<evidence type="ECO:0000256" key="1">
    <source>
        <dbReference type="ARBA" id="ARBA00022801"/>
    </source>
</evidence>
<dbReference type="Pfam" id="PF06874">
    <property type="entry name" value="FBPase_2"/>
    <property type="match status" value="1"/>
</dbReference>
<evidence type="ECO:0000313" key="5">
    <source>
        <dbReference type="Proteomes" id="UP000233398"/>
    </source>
</evidence>
<dbReference type="Proteomes" id="UP000233398">
    <property type="component" value="Unassembled WGS sequence"/>
</dbReference>
<keyword evidence="3" id="KW-0119">Carbohydrate metabolism</keyword>
<dbReference type="InterPro" id="IPR029052">
    <property type="entry name" value="Metallo-depent_PP-like"/>
</dbReference>
<evidence type="ECO:0000256" key="2">
    <source>
        <dbReference type="ARBA" id="ARBA00023211"/>
    </source>
</evidence>
<evidence type="ECO:0000256" key="3">
    <source>
        <dbReference type="ARBA" id="ARBA00023277"/>
    </source>
</evidence>
<dbReference type="OrthoDB" id="9779903at2"/>
<keyword evidence="2" id="KW-0464">Manganese</keyword>
<dbReference type="PIRSF" id="PIRSF000906">
    <property type="entry name" value="FBPtase_Bacill"/>
    <property type="match status" value="1"/>
</dbReference>
<organism evidence="4 5">
    <name type="scientific">Rhodohalobacter barkolensis</name>
    <dbReference type="NCBI Taxonomy" id="2053187"/>
    <lineage>
        <taxon>Bacteria</taxon>
        <taxon>Pseudomonadati</taxon>
        <taxon>Balneolota</taxon>
        <taxon>Balneolia</taxon>
        <taxon>Balneolales</taxon>
        <taxon>Balneolaceae</taxon>
        <taxon>Rhodohalobacter</taxon>
    </lineage>
</organism>